<dbReference type="SUPFAM" id="SSF55874">
    <property type="entry name" value="ATPase domain of HSP90 chaperone/DNA topoisomerase II/histidine kinase"/>
    <property type="match status" value="1"/>
</dbReference>
<keyword evidence="1 2" id="KW-0597">Phosphoprotein</keyword>
<dbReference type="InterPro" id="IPR001932">
    <property type="entry name" value="PPM-type_phosphatase-like_dom"/>
</dbReference>
<dbReference type="PROSITE" id="PS50110">
    <property type="entry name" value="RESPONSE_REGULATORY"/>
    <property type="match status" value="1"/>
</dbReference>
<evidence type="ECO:0000313" key="4">
    <source>
        <dbReference type="EMBL" id="NMP32103.1"/>
    </source>
</evidence>
<sequence>MIASIPLLALTISPRLAEIKLLRQATSKLLKKLSTPSKEANNILLALSEITSNVVKHANPAATQLSFNISTNDDCLVFEISDDGGAFYHDIATLNPDNHLTFDESGMGVNIIYSLFPECQYRRVNDVNYVRFSIAREKTNKGQVSIAVVEDEPMMREIIKSYLPDYYNVQLFEDGQQFLSFVASGKKFRFDLVISDISMPQIDGITLKKQLSEHSDYAQTPFIFLTAQDDIDLEMQANRLGIDNYLIKPIQKEKLALSVERALIRHQQIYSLSDKEFSNVLKPKVDNNIENFDIAACNISPFAGGGDFIFQQKVGDKDLVILADVMGHDVQAKLFAHSFAGFFSGYVHCVQNFDLSKMMAALSNQIFDDPLLSQSLVTYIAVLISKNGIEIASAGHPQPMMMNNDGYEFIKVSGHLPGVKLDIEYPTQFLPITSGQRLLLYTDGFIEWARDQDTLKQFINLLVDKSKTFDEQAEEQSVADLSQQWLNCFQHSCGKINDDTTIVVIEKK</sequence>
<feature type="domain" description="Response regulatory" evidence="3">
    <location>
        <begin position="145"/>
        <end position="263"/>
    </location>
</feature>
<dbReference type="GO" id="GO:0000160">
    <property type="term" value="P:phosphorelay signal transduction system"/>
    <property type="evidence" value="ECO:0007669"/>
    <property type="project" value="InterPro"/>
</dbReference>
<dbReference type="SUPFAM" id="SSF52172">
    <property type="entry name" value="CheY-like"/>
    <property type="match status" value="1"/>
</dbReference>
<reference evidence="4 5" key="1">
    <citation type="submission" date="2020-04" db="EMBL/GenBank/DDBJ databases">
        <title>Thalassotalea sp. M1531, isolated from the surface of marine red alga.</title>
        <authorList>
            <person name="Pang L."/>
            <person name="Lu D.-C."/>
        </authorList>
    </citation>
    <scope>NUCLEOTIDE SEQUENCE [LARGE SCALE GENOMIC DNA]</scope>
    <source>
        <strain evidence="4 5">M1531</strain>
    </source>
</reference>
<dbReference type="Gene3D" id="3.30.565.10">
    <property type="entry name" value="Histidine kinase-like ATPase, C-terminal domain"/>
    <property type="match status" value="1"/>
</dbReference>
<keyword evidence="5" id="KW-1185">Reference proteome</keyword>
<dbReference type="SMART" id="SM00448">
    <property type="entry name" value="REC"/>
    <property type="match status" value="1"/>
</dbReference>
<feature type="modified residue" description="4-aspartylphosphate" evidence="2">
    <location>
        <position position="196"/>
    </location>
</feature>
<proteinExistence type="predicted"/>
<gene>
    <name evidence="4" type="ORF">HII17_11035</name>
</gene>
<evidence type="ECO:0000256" key="1">
    <source>
        <dbReference type="ARBA" id="ARBA00022553"/>
    </source>
</evidence>
<dbReference type="Proteomes" id="UP000568664">
    <property type="component" value="Unassembled WGS sequence"/>
</dbReference>
<organism evidence="4 5">
    <name type="scientific">Thalassotalea algicola</name>
    <dbReference type="NCBI Taxonomy" id="2716224"/>
    <lineage>
        <taxon>Bacteria</taxon>
        <taxon>Pseudomonadati</taxon>
        <taxon>Pseudomonadota</taxon>
        <taxon>Gammaproteobacteria</taxon>
        <taxon>Alteromonadales</taxon>
        <taxon>Colwelliaceae</taxon>
        <taxon>Thalassotalea</taxon>
    </lineage>
</organism>
<dbReference type="Pfam" id="PF00072">
    <property type="entry name" value="Response_reg"/>
    <property type="match status" value="1"/>
</dbReference>
<dbReference type="SMART" id="SM00331">
    <property type="entry name" value="PP2C_SIG"/>
    <property type="match status" value="1"/>
</dbReference>
<dbReference type="RefSeq" id="WP_169075422.1">
    <property type="nucleotide sequence ID" value="NZ_JABBXH010000003.1"/>
</dbReference>
<dbReference type="InterPro" id="IPR036457">
    <property type="entry name" value="PPM-type-like_dom_sf"/>
</dbReference>
<protein>
    <submittedName>
        <fullName evidence="4">SpoIIE family protein phosphatase</fullName>
    </submittedName>
</protein>
<dbReference type="Pfam" id="PF07228">
    <property type="entry name" value="SpoIIE"/>
    <property type="match status" value="1"/>
</dbReference>
<dbReference type="EMBL" id="JABBXH010000003">
    <property type="protein sequence ID" value="NMP32103.1"/>
    <property type="molecule type" value="Genomic_DNA"/>
</dbReference>
<dbReference type="InterPro" id="IPR011006">
    <property type="entry name" value="CheY-like_superfamily"/>
</dbReference>
<dbReference type="InterPro" id="IPR036890">
    <property type="entry name" value="HATPase_C_sf"/>
</dbReference>
<dbReference type="PANTHER" id="PTHR44591">
    <property type="entry name" value="STRESS RESPONSE REGULATOR PROTEIN 1"/>
    <property type="match status" value="1"/>
</dbReference>
<dbReference type="SUPFAM" id="SSF81606">
    <property type="entry name" value="PP2C-like"/>
    <property type="match status" value="1"/>
</dbReference>
<dbReference type="Gene3D" id="3.60.40.10">
    <property type="entry name" value="PPM-type phosphatase domain"/>
    <property type="match status" value="1"/>
</dbReference>
<evidence type="ECO:0000256" key="2">
    <source>
        <dbReference type="PROSITE-ProRule" id="PRU00169"/>
    </source>
</evidence>
<dbReference type="InterPro" id="IPR050595">
    <property type="entry name" value="Bact_response_regulator"/>
</dbReference>
<evidence type="ECO:0000259" key="3">
    <source>
        <dbReference type="PROSITE" id="PS50110"/>
    </source>
</evidence>
<dbReference type="CDD" id="cd16936">
    <property type="entry name" value="HATPase_RsbW-like"/>
    <property type="match status" value="1"/>
</dbReference>
<dbReference type="Pfam" id="PF13581">
    <property type="entry name" value="HATPase_c_2"/>
    <property type="match status" value="1"/>
</dbReference>
<accession>A0A7Y0Q745</accession>
<name>A0A7Y0Q745_9GAMM</name>
<comment type="caution">
    <text evidence="4">The sequence shown here is derived from an EMBL/GenBank/DDBJ whole genome shotgun (WGS) entry which is preliminary data.</text>
</comment>
<dbReference type="PANTHER" id="PTHR44591:SF3">
    <property type="entry name" value="RESPONSE REGULATORY DOMAIN-CONTAINING PROTEIN"/>
    <property type="match status" value="1"/>
</dbReference>
<dbReference type="InterPro" id="IPR003594">
    <property type="entry name" value="HATPase_dom"/>
</dbReference>
<evidence type="ECO:0000313" key="5">
    <source>
        <dbReference type="Proteomes" id="UP000568664"/>
    </source>
</evidence>
<dbReference type="InterPro" id="IPR001789">
    <property type="entry name" value="Sig_transdc_resp-reg_receiver"/>
</dbReference>
<dbReference type="Gene3D" id="3.40.50.2300">
    <property type="match status" value="1"/>
</dbReference>
<dbReference type="AlphaFoldDB" id="A0A7Y0Q745"/>